<protein>
    <submittedName>
        <fullName evidence="2">Uncharacterized protein</fullName>
    </submittedName>
</protein>
<evidence type="ECO:0000256" key="1">
    <source>
        <dbReference type="SAM" id="MobiDB-lite"/>
    </source>
</evidence>
<proteinExistence type="predicted"/>
<evidence type="ECO:0000313" key="2">
    <source>
        <dbReference type="EMBL" id="OQR99948.1"/>
    </source>
</evidence>
<organism evidence="2 3">
    <name type="scientific">Achlya hypogyna</name>
    <name type="common">Oomycete</name>
    <name type="synonym">Protoachlya hypogyna</name>
    <dbReference type="NCBI Taxonomy" id="1202772"/>
    <lineage>
        <taxon>Eukaryota</taxon>
        <taxon>Sar</taxon>
        <taxon>Stramenopiles</taxon>
        <taxon>Oomycota</taxon>
        <taxon>Saprolegniomycetes</taxon>
        <taxon>Saprolegniales</taxon>
        <taxon>Achlyaceae</taxon>
        <taxon>Achlya</taxon>
    </lineage>
</organism>
<comment type="caution">
    <text evidence="2">The sequence shown here is derived from an EMBL/GenBank/DDBJ whole genome shotgun (WGS) entry which is preliminary data.</text>
</comment>
<dbReference type="Proteomes" id="UP000243579">
    <property type="component" value="Unassembled WGS sequence"/>
</dbReference>
<name>A0A1V9ZPN3_ACHHY</name>
<gene>
    <name evidence="2" type="ORF">ACHHYP_03887</name>
</gene>
<dbReference type="AlphaFoldDB" id="A0A1V9ZPN3"/>
<sequence>MRTGPLANALIRAQPAMRGSATPSSTSTATTAASTPTGWARLPPPPPPPQLLAHPTGLREPSWAPVLPRRACSAKPSPSPALPMPPVAPTSSIENPFGEWSEYRSAPREPNPASDDGGLSDDDEFDLGPPPTSLPRLSGCSTDSDGCFDDDHFHHPSLGSRRAKAIEQAQIQFRCFELDCLLDEDHVAPPVLTREHATLFVHQEMVPLVCMKCGRVESVAITY</sequence>
<dbReference type="OrthoDB" id="75599at2759"/>
<reference evidence="2 3" key="1">
    <citation type="journal article" date="2014" name="Genome Biol. Evol.">
        <title>The secreted proteins of Achlya hypogyna and Thraustotheca clavata identify the ancestral oomycete secretome and reveal gene acquisitions by horizontal gene transfer.</title>
        <authorList>
            <person name="Misner I."/>
            <person name="Blouin N."/>
            <person name="Leonard G."/>
            <person name="Richards T.A."/>
            <person name="Lane C.E."/>
        </authorList>
    </citation>
    <scope>NUCLEOTIDE SEQUENCE [LARGE SCALE GENOMIC DNA]</scope>
    <source>
        <strain evidence="2 3">ATCC 48635</strain>
    </source>
</reference>
<accession>A0A1V9ZPN3</accession>
<dbReference type="EMBL" id="JNBR01000034">
    <property type="protein sequence ID" value="OQR99948.1"/>
    <property type="molecule type" value="Genomic_DNA"/>
</dbReference>
<evidence type="ECO:0000313" key="3">
    <source>
        <dbReference type="Proteomes" id="UP000243579"/>
    </source>
</evidence>
<feature type="region of interest" description="Disordered" evidence="1">
    <location>
        <begin position="1"/>
        <end position="140"/>
    </location>
</feature>
<feature type="compositionally biased region" description="Low complexity" evidence="1">
    <location>
        <begin position="20"/>
        <end position="37"/>
    </location>
</feature>
<keyword evidence="3" id="KW-1185">Reference proteome</keyword>
<feature type="compositionally biased region" description="Pro residues" evidence="1">
    <location>
        <begin position="77"/>
        <end position="88"/>
    </location>
</feature>